<evidence type="ECO:0000256" key="7">
    <source>
        <dbReference type="ARBA" id="ARBA00022827"/>
    </source>
</evidence>
<evidence type="ECO:0000256" key="2">
    <source>
        <dbReference type="ARBA" id="ARBA00004950"/>
    </source>
</evidence>
<keyword evidence="13" id="KW-0472">Membrane</keyword>
<dbReference type="InterPro" id="IPR036188">
    <property type="entry name" value="FAD/NAD-bd_sf"/>
</dbReference>
<evidence type="ECO:0000256" key="3">
    <source>
        <dbReference type="ARBA" id="ARBA00008562"/>
    </source>
</evidence>
<dbReference type="EMBL" id="FXAU01000005">
    <property type="protein sequence ID" value="SMG38425.1"/>
    <property type="molecule type" value="Genomic_DNA"/>
</dbReference>
<reference evidence="16 17" key="1">
    <citation type="submission" date="2017-04" db="EMBL/GenBank/DDBJ databases">
        <authorList>
            <person name="Afonso C.L."/>
            <person name="Miller P.J."/>
            <person name="Scott M.A."/>
            <person name="Spackman E."/>
            <person name="Goraichik I."/>
            <person name="Dimitrov K.M."/>
            <person name="Suarez D.L."/>
            <person name="Swayne D.E."/>
        </authorList>
    </citation>
    <scope>NUCLEOTIDE SEQUENCE [LARGE SCALE GENOMIC DNA]</scope>
    <source>
        <strain evidence="16 17">DSM 22418</strain>
    </source>
</reference>
<dbReference type="STRING" id="561061.SAMN05660862_2690"/>
<organism evidence="16 17">
    <name type="scientific">Sphingobacterium psychroaquaticum</name>
    <dbReference type="NCBI Taxonomy" id="561061"/>
    <lineage>
        <taxon>Bacteria</taxon>
        <taxon>Pseudomonadati</taxon>
        <taxon>Bacteroidota</taxon>
        <taxon>Sphingobacteriia</taxon>
        <taxon>Sphingobacteriales</taxon>
        <taxon>Sphingobacteriaceae</taxon>
        <taxon>Sphingobacterium</taxon>
    </lineage>
</organism>
<keyword evidence="6 12" id="KW-0662">Pyridine nucleotide biosynthesis</keyword>
<evidence type="ECO:0000256" key="6">
    <source>
        <dbReference type="ARBA" id="ARBA00022642"/>
    </source>
</evidence>
<comment type="pathway">
    <text evidence="2 12">Cofactor biosynthesis; NAD(+) biosynthesis; iminoaspartate from L-aspartate (oxidase route): step 1/1.</text>
</comment>
<keyword evidence="7 12" id="KW-0274">FAD</keyword>
<dbReference type="PANTHER" id="PTHR42716:SF2">
    <property type="entry name" value="L-ASPARTATE OXIDASE, CHLOROPLASTIC"/>
    <property type="match status" value="1"/>
</dbReference>
<feature type="domain" description="Fumarate reductase/succinate dehydrogenase flavoprotein-like C-terminal" evidence="15">
    <location>
        <begin position="482"/>
        <end position="562"/>
    </location>
</feature>
<dbReference type="NCBIfam" id="TIGR00551">
    <property type="entry name" value="nadB"/>
    <property type="match status" value="1"/>
</dbReference>
<keyword evidence="5 12" id="KW-0285">Flavoprotein</keyword>
<dbReference type="PRINTS" id="PR00368">
    <property type="entry name" value="FADPNR"/>
</dbReference>
<dbReference type="Pfam" id="PF02910">
    <property type="entry name" value="Succ_DH_flav_C"/>
    <property type="match status" value="1"/>
</dbReference>
<dbReference type="GO" id="GO:0034628">
    <property type="term" value="P:'de novo' NAD+ biosynthetic process from L-aspartate"/>
    <property type="evidence" value="ECO:0007669"/>
    <property type="project" value="TreeGrafter"/>
</dbReference>
<comment type="cofactor">
    <cofactor evidence="1 12">
        <name>FAD</name>
        <dbReference type="ChEBI" id="CHEBI:57692"/>
    </cofactor>
</comment>
<evidence type="ECO:0000256" key="4">
    <source>
        <dbReference type="ARBA" id="ARBA00012173"/>
    </source>
</evidence>
<dbReference type="Gene3D" id="3.50.50.60">
    <property type="entry name" value="FAD/NAD(P)-binding domain"/>
    <property type="match status" value="1"/>
</dbReference>
<dbReference type="InterPro" id="IPR037099">
    <property type="entry name" value="Fum_R/Succ_DH_flav-like_C_sf"/>
</dbReference>
<keyword evidence="17" id="KW-1185">Reference proteome</keyword>
<evidence type="ECO:0000256" key="13">
    <source>
        <dbReference type="SAM" id="Phobius"/>
    </source>
</evidence>
<dbReference type="FunFam" id="3.90.700.10:FF:000002">
    <property type="entry name" value="L-aspartate oxidase"/>
    <property type="match status" value="1"/>
</dbReference>
<dbReference type="InterPro" id="IPR005288">
    <property type="entry name" value="NadB"/>
</dbReference>
<comment type="subcellular location">
    <subcellularLocation>
        <location evidence="12">Cytoplasm</location>
    </subcellularLocation>
</comment>
<evidence type="ECO:0000313" key="17">
    <source>
        <dbReference type="Proteomes" id="UP000192980"/>
    </source>
</evidence>
<dbReference type="PANTHER" id="PTHR42716">
    <property type="entry name" value="L-ASPARTATE OXIDASE"/>
    <property type="match status" value="1"/>
</dbReference>
<dbReference type="InterPro" id="IPR027477">
    <property type="entry name" value="Succ_DH/fumarate_Rdtase_cat_sf"/>
</dbReference>
<dbReference type="InterPro" id="IPR003953">
    <property type="entry name" value="FAD-dep_OxRdtase_2_FAD-bd"/>
</dbReference>
<dbReference type="NCBIfam" id="NF006567">
    <property type="entry name" value="PRK09077.1"/>
    <property type="match status" value="1"/>
</dbReference>
<evidence type="ECO:0000256" key="10">
    <source>
        <dbReference type="NCBIfam" id="TIGR00551"/>
    </source>
</evidence>
<evidence type="ECO:0000256" key="8">
    <source>
        <dbReference type="ARBA" id="ARBA00023002"/>
    </source>
</evidence>
<comment type="catalytic activity">
    <reaction evidence="9">
        <text>L-aspartate + O2 = iminosuccinate + H2O2</text>
        <dbReference type="Rhea" id="RHEA:25876"/>
        <dbReference type="ChEBI" id="CHEBI:15379"/>
        <dbReference type="ChEBI" id="CHEBI:16240"/>
        <dbReference type="ChEBI" id="CHEBI:29991"/>
        <dbReference type="ChEBI" id="CHEBI:77875"/>
        <dbReference type="EC" id="1.4.3.16"/>
    </reaction>
    <physiologicalReaction direction="left-to-right" evidence="9">
        <dbReference type="Rhea" id="RHEA:25877"/>
    </physiologicalReaction>
</comment>
<feature type="active site" description="Proton acceptor" evidence="11">
    <location>
        <position position="330"/>
    </location>
</feature>
<gene>
    <name evidence="16" type="ORF">SAMN05660862_2690</name>
</gene>
<dbReference type="Gene3D" id="1.20.58.100">
    <property type="entry name" value="Fumarate reductase/succinate dehydrogenase flavoprotein-like, C-terminal domain"/>
    <property type="match status" value="1"/>
</dbReference>
<sequence length="571" mass="64039">MCELWKVLKFSFLVHGLYTCYPHILLICSIVIQFLHDFFTMKANKKVDFLIIGSGIAGLSFALKAAELGKVLIVTKSNEDESNTKYAQGGVAAVVDKSDSFDKHIADTEVAGDGLCHREIVENVVREAPERIKELIEYGTNFDKVDADHYDLAREGGHSNHRILHYKDITGYEIERALLEKVHEHPNIEILTHCFAIDLITQHHQGVHVDKSSEDIRCFGIYALNTKTAAVEIFLSKVTLMASGGAGHVYASTTNPTIATGDGIAMVYRAKGKIRNMEFMQFHPTSLYNPKDSPAFLISEAVRGFGGILRRVSGEAFMEEYDERGSLAPRDIVARAIDNEMKKSGIDFVYLDITHRNKADILAHFPNIYEKCLSIGLDMTKDFIPVTPAAHYLCGGILVDEVGRTSINNLYACGECSSTGLHGANRLASNSLLEAVVYAHRIFEDAKAIFPSIPFASDIPNWDESKVKLLNEEILVTHNLRETQKLMSDYVGIVRSDFRLDRAMRRLGFLYEETEEFYRNTKLSVKLCELRNVIQVAYLIVKSATQRKESRGLHFTTDYPEKSVTPIDTIV</sequence>
<accession>A0A1X7KBB0</accession>
<dbReference type="PRINTS" id="PR00411">
    <property type="entry name" value="PNDRDTASEI"/>
</dbReference>
<dbReference type="Proteomes" id="UP000192980">
    <property type="component" value="Unassembled WGS sequence"/>
</dbReference>
<dbReference type="Gene3D" id="3.90.700.10">
    <property type="entry name" value="Succinate dehydrogenase/fumarate reductase flavoprotein, catalytic domain"/>
    <property type="match status" value="1"/>
</dbReference>
<dbReference type="UniPathway" id="UPA00253">
    <property type="reaction ID" value="UER00326"/>
</dbReference>
<dbReference type="Pfam" id="PF00890">
    <property type="entry name" value="FAD_binding_2"/>
    <property type="match status" value="1"/>
</dbReference>
<feature type="transmembrane region" description="Helical" evidence="13">
    <location>
        <begin position="12"/>
        <end position="35"/>
    </location>
</feature>
<proteinExistence type="inferred from homology"/>
<name>A0A1X7KBB0_9SPHI</name>
<protein>
    <recommendedName>
        <fullName evidence="4 10">L-aspartate oxidase</fullName>
        <ecNumber evidence="4 10">1.4.3.16</ecNumber>
    </recommendedName>
</protein>
<evidence type="ECO:0000256" key="11">
    <source>
        <dbReference type="PIRSR" id="PIRSR000171-1"/>
    </source>
</evidence>
<dbReference type="FunFam" id="1.20.58.100:FF:000002">
    <property type="entry name" value="L-aspartate oxidase"/>
    <property type="match status" value="1"/>
</dbReference>
<dbReference type="AlphaFoldDB" id="A0A1X7KBB0"/>
<evidence type="ECO:0000259" key="14">
    <source>
        <dbReference type="Pfam" id="PF00890"/>
    </source>
</evidence>
<dbReference type="SUPFAM" id="SSF51905">
    <property type="entry name" value="FAD/NAD(P)-binding domain"/>
    <property type="match status" value="1"/>
</dbReference>
<keyword evidence="13" id="KW-1133">Transmembrane helix</keyword>
<comment type="similarity">
    <text evidence="3 12">Belongs to the FAD-dependent oxidoreductase 2 family. NadB subfamily.</text>
</comment>
<comment type="function">
    <text evidence="12">Catalyzes the oxidation of L-aspartate to iminoaspartate.</text>
</comment>
<dbReference type="GO" id="GO:0008734">
    <property type="term" value="F:L-aspartate oxidase activity"/>
    <property type="evidence" value="ECO:0007669"/>
    <property type="project" value="UniProtKB-UniRule"/>
</dbReference>
<dbReference type="InterPro" id="IPR015939">
    <property type="entry name" value="Fum_Rdtase/Succ_DH_flav-like_C"/>
</dbReference>
<keyword evidence="13" id="KW-0812">Transmembrane</keyword>
<feature type="domain" description="FAD-dependent oxidoreductase 2 FAD-binding" evidence="14">
    <location>
        <begin position="48"/>
        <end position="432"/>
    </location>
</feature>
<evidence type="ECO:0000256" key="12">
    <source>
        <dbReference type="RuleBase" id="RU362049"/>
    </source>
</evidence>
<dbReference type="EC" id="1.4.3.16" evidence="4 10"/>
<dbReference type="SUPFAM" id="SSF46977">
    <property type="entry name" value="Succinate dehydrogenase/fumarate reductase flavoprotein C-terminal domain"/>
    <property type="match status" value="1"/>
</dbReference>
<evidence type="ECO:0000256" key="1">
    <source>
        <dbReference type="ARBA" id="ARBA00001974"/>
    </source>
</evidence>
<evidence type="ECO:0000256" key="5">
    <source>
        <dbReference type="ARBA" id="ARBA00022630"/>
    </source>
</evidence>
<dbReference type="PIRSF" id="PIRSF000171">
    <property type="entry name" value="SDHA_APRA_LASPO"/>
    <property type="match status" value="1"/>
</dbReference>
<dbReference type="GO" id="GO:0005737">
    <property type="term" value="C:cytoplasm"/>
    <property type="evidence" value="ECO:0007669"/>
    <property type="project" value="UniProtKB-SubCell"/>
</dbReference>
<evidence type="ECO:0000313" key="16">
    <source>
        <dbReference type="EMBL" id="SMG38425.1"/>
    </source>
</evidence>
<evidence type="ECO:0000256" key="9">
    <source>
        <dbReference type="ARBA" id="ARBA00048305"/>
    </source>
</evidence>
<evidence type="ECO:0000259" key="15">
    <source>
        <dbReference type="Pfam" id="PF02910"/>
    </source>
</evidence>
<dbReference type="SUPFAM" id="SSF56425">
    <property type="entry name" value="Succinate dehydrogenase/fumarate reductase flavoprotein, catalytic domain"/>
    <property type="match status" value="1"/>
</dbReference>
<keyword evidence="8 12" id="KW-0560">Oxidoreductase</keyword>